<gene>
    <name evidence="2" type="ORF">EUGRSUZ_F00190</name>
</gene>
<dbReference type="FunFam" id="3.10.110.10:FF:000038">
    <property type="entry name" value="SUMO-conjugating enzyme SCE1"/>
    <property type="match status" value="1"/>
</dbReference>
<evidence type="ECO:0000259" key="1">
    <source>
        <dbReference type="PROSITE" id="PS50127"/>
    </source>
</evidence>
<dbReference type="AlphaFoldDB" id="A0A059BL01"/>
<dbReference type="Gramene" id="KCW66370">
    <property type="protein sequence ID" value="KCW66370"/>
    <property type="gene ID" value="EUGRSUZ_F00190"/>
</dbReference>
<dbReference type="InterPro" id="IPR016135">
    <property type="entry name" value="UBQ-conjugating_enzyme/RWD"/>
</dbReference>
<dbReference type="PROSITE" id="PS50127">
    <property type="entry name" value="UBC_2"/>
    <property type="match status" value="1"/>
</dbReference>
<dbReference type="GO" id="GO:0005634">
    <property type="term" value="C:nucleus"/>
    <property type="evidence" value="ECO:0000318"/>
    <property type="project" value="GO_Central"/>
</dbReference>
<name>A0A059BL01_EUCGR</name>
<proteinExistence type="predicted"/>
<dbReference type="EMBL" id="KK198758">
    <property type="protein sequence ID" value="KCW66370.1"/>
    <property type="molecule type" value="Genomic_DNA"/>
</dbReference>
<feature type="domain" description="UBC core" evidence="1">
    <location>
        <begin position="50"/>
        <end position="202"/>
    </location>
</feature>
<reference evidence="2" key="1">
    <citation type="submission" date="2013-07" db="EMBL/GenBank/DDBJ databases">
        <title>The genome of Eucalyptus grandis.</title>
        <authorList>
            <person name="Schmutz J."/>
            <person name="Hayes R."/>
            <person name="Myburg A."/>
            <person name="Tuskan G."/>
            <person name="Grattapaglia D."/>
            <person name="Rokhsar D.S."/>
        </authorList>
    </citation>
    <scope>NUCLEOTIDE SEQUENCE</scope>
    <source>
        <tissue evidence="2">Leaf extractions</tissue>
    </source>
</reference>
<dbReference type="SUPFAM" id="SSF54495">
    <property type="entry name" value="UBC-like"/>
    <property type="match status" value="1"/>
</dbReference>
<dbReference type="STRING" id="71139.A0A059BL01"/>
<dbReference type="InParanoid" id="A0A059BL01"/>
<dbReference type="InterPro" id="IPR050113">
    <property type="entry name" value="Ub_conjugating_enzyme"/>
</dbReference>
<dbReference type="InterPro" id="IPR000608">
    <property type="entry name" value="UBC"/>
</dbReference>
<dbReference type="GO" id="GO:0061656">
    <property type="term" value="F:SUMO conjugating enzyme activity"/>
    <property type="evidence" value="ECO:0000318"/>
    <property type="project" value="GO_Central"/>
</dbReference>
<dbReference type="CDD" id="cd23798">
    <property type="entry name" value="UBCc_UBE2I"/>
    <property type="match status" value="1"/>
</dbReference>
<protein>
    <recommendedName>
        <fullName evidence="1">UBC core domain-containing protein</fullName>
    </recommendedName>
</protein>
<organism evidence="2">
    <name type="scientific">Eucalyptus grandis</name>
    <name type="common">Flooded gum</name>
    <dbReference type="NCBI Taxonomy" id="71139"/>
    <lineage>
        <taxon>Eukaryota</taxon>
        <taxon>Viridiplantae</taxon>
        <taxon>Streptophyta</taxon>
        <taxon>Embryophyta</taxon>
        <taxon>Tracheophyta</taxon>
        <taxon>Spermatophyta</taxon>
        <taxon>Magnoliopsida</taxon>
        <taxon>eudicotyledons</taxon>
        <taxon>Gunneridae</taxon>
        <taxon>Pentapetalae</taxon>
        <taxon>rosids</taxon>
        <taxon>malvids</taxon>
        <taxon>Myrtales</taxon>
        <taxon>Myrtaceae</taxon>
        <taxon>Myrtoideae</taxon>
        <taxon>Eucalypteae</taxon>
        <taxon>Eucalyptus</taxon>
    </lineage>
</organism>
<dbReference type="eggNOG" id="KOG0424">
    <property type="taxonomic scope" value="Eukaryota"/>
</dbReference>
<dbReference type="SMART" id="SM00212">
    <property type="entry name" value="UBCc"/>
    <property type="match status" value="1"/>
</dbReference>
<sequence length="204" mass="23207">MKRPGLPLTLCCQIANCRDDTPQLGRFLSLFFGLTFVDRSAEREDMSTGVARGRLSEERRAWRKNHPHGFVAKPETAPDGSVNLMVWHCTIPGKAGTDWEGGNYPLTLYFTEDYPSKAPKCMFPKDFFHLNVYGSGMVCLSILNEDGWRPSITVRQILVGVQDLLHQPNPASPANYDEYELFVKDPAEYQRRVRQQAKQYPPLV</sequence>
<dbReference type="Pfam" id="PF00179">
    <property type="entry name" value="UQ_con"/>
    <property type="match status" value="1"/>
</dbReference>
<dbReference type="GO" id="GO:0016925">
    <property type="term" value="P:protein sumoylation"/>
    <property type="evidence" value="ECO:0000318"/>
    <property type="project" value="GO_Central"/>
</dbReference>
<dbReference type="Gene3D" id="3.10.110.10">
    <property type="entry name" value="Ubiquitin Conjugating Enzyme"/>
    <property type="match status" value="1"/>
</dbReference>
<dbReference type="PANTHER" id="PTHR24067">
    <property type="entry name" value="UBIQUITIN-CONJUGATING ENZYME E2"/>
    <property type="match status" value="1"/>
</dbReference>
<accession>A0A059BL01</accession>
<evidence type="ECO:0000313" key="2">
    <source>
        <dbReference type="EMBL" id="KCW66370.1"/>
    </source>
</evidence>